<keyword evidence="4 12" id="KW-0812">Transmembrane</keyword>
<dbReference type="PANTHER" id="PTHR11351">
    <property type="entry name" value="ACYL-COA DESATURASE"/>
    <property type="match status" value="1"/>
</dbReference>
<dbReference type="InterPro" id="IPR005804">
    <property type="entry name" value="FA_desaturase_dom"/>
</dbReference>
<name>A0AAV2SYW5_MEGNR</name>
<dbReference type="GO" id="GO:0005506">
    <property type="term" value="F:iron ion binding"/>
    <property type="evidence" value="ECO:0007669"/>
    <property type="project" value="TreeGrafter"/>
</dbReference>
<proteinExistence type="inferred from homology"/>
<dbReference type="GO" id="GO:0005789">
    <property type="term" value="C:endoplasmic reticulum membrane"/>
    <property type="evidence" value="ECO:0007669"/>
    <property type="project" value="TreeGrafter"/>
</dbReference>
<evidence type="ECO:0000256" key="13">
    <source>
        <dbReference type="SAM" id="Phobius"/>
    </source>
</evidence>
<evidence type="ECO:0000256" key="9">
    <source>
        <dbReference type="ARBA" id="ARBA00023098"/>
    </source>
</evidence>
<evidence type="ECO:0000256" key="2">
    <source>
        <dbReference type="ARBA" id="ARBA00009295"/>
    </source>
</evidence>
<evidence type="ECO:0000256" key="1">
    <source>
        <dbReference type="ARBA" id="ARBA00004141"/>
    </source>
</evidence>
<organism evidence="15 16">
    <name type="scientific">Meganyctiphanes norvegica</name>
    <name type="common">Northern krill</name>
    <name type="synonym">Thysanopoda norvegica</name>
    <dbReference type="NCBI Taxonomy" id="48144"/>
    <lineage>
        <taxon>Eukaryota</taxon>
        <taxon>Metazoa</taxon>
        <taxon>Ecdysozoa</taxon>
        <taxon>Arthropoda</taxon>
        <taxon>Crustacea</taxon>
        <taxon>Multicrustacea</taxon>
        <taxon>Malacostraca</taxon>
        <taxon>Eumalacostraca</taxon>
        <taxon>Eucarida</taxon>
        <taxon>Euphausiacea</taxon>
        <taxon>Euphausiidae</taxon>
        <taxon>Meganyctiphanes</taxon>
    </lineage>
</organism>
<evidence type="ECO:0000256" key="3">
    <source>
        <dbReference type="ARBA" id="ARBA00022516"/>
    </source>
</evidence>
<accession>A0AAV2SYW5</accession>
<keyword evidence="6 13" id="KW-1133">Transmembrane helix</keyword>
<feature type="transmembrane region" description="Helical" evidence="13">
    <location>
        <begin position="99"/>
        <end position="121"/>
    </location>
</feature>
<keyword evidence="10 13" id="KW-0472">Membrane</keyword>
<keyword evidence="9" id="KW-0443">Lipid metabolism</keyword>
<dbReference type="CDD" id="cd03505">
    <property type="entry name" value="Delta9-FADS-like"/>
    <property type="match status" value="1"/>
</dbReference>
<keyword evidence="11 12" id="KW-0275">Fatty acid biosynthesis</keyword>
<comment type="domain">
    <text evidence="12">The histidine box domains are involved in binding the catalytic metal ions.</text>
</comment>
<evidence type="ECO:0000256" key="11">
    <source>
        <dbReference type="ARBA" id="ARBA00023160"/>
    </source>
</evidence>
<evidence type="ECO:0000256" key="8">
    <source>
        <dbReference type="ARBA" id="ARBA00023004"/>
    </source>
</evidence>
<dbReference type="AlphaFoldDB" id="A0AAV2SYW5"/>
<feature type="non-terminal residue" evidence="15">
    <location>
        <position position="365"/>
    </location>
</feature>
<dbReference type="PANTHER" id="PTHR11351:SF31">
    <property type="entry name" value="DESATURASE 1, ISOFORM A-RELATED"/>
    <property type="match status" value="1"/>
</dbReference>
<dbReference type="GO" id="GO:0004768">
    <property type="term" value="F:stearoyl-CoA 9-desaturase activity"/>
    <property type="evidence" value="ECO:0007669"/>
    <property type="project" value="TreeGrafter"/>
</dbReference>
<evidence type="ECO:0000256" key="6">
    <source>
        <dbReference type="ARBA" id="ARBA00022989"/>
    </source>
</evidence>
<feature type="transmembrane region" description="Helical" evidence="13">
    <location>
        <begin position="214"/>
        <end position="235"/>
    </location>
</feature>
<comment type="cofactor">
    <cofactor evidence="12">
        <name>Fe(2+)</name>
        <dbReference type="ChEBI" id="CHEBI:29033"/>
    </cofactor>
</comment>
<evidence type="ECO:0000259" key="14">
    <source>
        <dbReference type="Pfam" id="PF00487"/>
    </source>
</evidence>
<gene>
    <name evidence="15" type="ORF">MNOR_LOCUS41395</name>
</gene>
<protein>
    <recommendedName>
        <fullName evidence="14">Fatty acid desaturase domain-containing protein</fullName>
    </recommendedName>
</protein>
<dbReference type="PRINTS" id="PR00075">
    <property type="entry name" value="FACDDSATRASE"/>
</dbReference>
<feature type="domain" description="Fatty acid desaturase" evidence="14">
    <location>
        <begin position="100"/>
        <end position="303"/>
    </location>
</feature>
<keyword evidence="8" id="KW-0408">Iron</keyword>
<dbReference type="InterPro" id="IPR015876">
    <property type="entry name" value="Acyl-CoA_DS"/>
</dbReference>
<evidence type="ECO:0000256" key="10">
    <source>
        <dbReference type="ARBA" id="ARBA00023136"/>
    </source>
</evidence>
<sequence length="365" mass="41733">MAPQAPEVPESSFDNLAPKTLPEAKADDAFHGTALKLNTQGHEERTFDINFKGMFNDLKNVDWSQVVWSKLSIVAVLHVCMLYGAWLLFSGQTMLNTMIWAYVCYFFSGVGITLGVHRLWAHRCYKAKTPLRIFLMLCHALSFQGSIYDWVRDHRVHHKFSETDADPYNAHRGLFFSHVGWVMVKKHPSIKEKGKGIDVSDITSDPVAIFQYKYYYQLVAIFCFGIPTVIPWYFWGEDAITALMVAGFLRHGLALHATWSINSIAHWFGSKPVDKNIYPVNTNFVNVVAMGEGWHNFHHVFPYDYRSSELGGWMNHISTFNVCTLLIDCLALIGQAYDRRTVSNDMIQRRILRTGDGSHESKKVK</sequence>
<dbReference type="Proteomes" id="UP001497623">
    <property type="component" value="Unassembled WGS sequence"/>
</dbReference>
<evidence type="ECO:0000313" key="15">
    <source>
        <dbReference type="EMBL" id="CAL4248114.1"/>
    </source>
</evidence>
<keyword evidence="3 12" id="KW-0444">Lipid biosynthesis</keyword>
<comment type="subcellular location">
    <subcellularLocation>
        <location evidence="1">Membrane</location>
        <topology evidence="1">Multi-pass membrane protein</topology>
    </subcellularLocation>
</comment>
<reference evidence="15 16" key="1">
    <citation type="submission" date="2024-05" db="EMBL/GenBank/DDBJ databases">
        <authorList>
            <person name="Wallberg A."/>
        </authorList>
    </citation>
    <scope>NUCLEOTIDE SEQUENCE [LARGE SCALE GENOMIC DNA]</scope>
</reference>
<evidence type="ECO:0000256" key="7">
    <source>
        <dbReference type="ARBA" id="ARBA00023002"/>
    </source>
</evidence>
<comment type="similarity">
    <text evidence="2 12">Belongs to the fatty acid desaturase type 1 family.</text>
</comment>
<keyword evidence="7 12" id="KW-0560">Oxidoreductase</keyword>
<evidence type="ECO:0000256" key="12">
    <source>
        <dbReference type="RuleBase" id="RU000581"/>
    </source>
</evidence>
<keyword evidence="5" id="KW-0276">Fatty acid metabolism</keyword>
<dbReference type="EMBL" id="CAXKWB010151124">
    <property type="protein sequence ID" value="CAL4248114.1"/>
    <property type="molecule type" value="Genomic_DNA"/>
</dbReference>
<dbReference type="Pfam" id="PF00487">
    <property type="entry name" value="FA_desaturase"/>
    <property type="match status" value="1"/>
</dbReference>
<evidence type="ECO:0000256" key="4">
    <source>
        <dbReference type="ARBA" id="ARBA00022692"/>
    </source>
</evidence>
<feature type="transmembrane region" description="Helical" evidence="13">
    <location>
        <begin position="67"/>
        <end position="87"/>
    </location>
</feature>
<keyword evidence="16" id="KW-1185">Reference proteome</keyword>
<dbReference type="GO" id="GO:0006636">
    <property type="term" value="P:unsaturated fatty acid biosynthetic process"/>
    <property type="evidence" value="ECO:0007669"/>
    <property type="project" value="TreeGrafter"/>
</dbReference>
<comment type="caution">
    <text evidence="15">The sequence shown here is derived from an EMBL/GenBank/DDBJ whole genome shotgun (WGS) entry which is preliminary data.</text>
</comment>
<evidence type="ECO:0000313" key="16">
    <source>
        <dbReference type="Proteomes" id="UP001497623"/>
    </source>
</evidence>
<evidence type="ECO:0000256" key="5">
    <source>
        <dbReference type="ARBA" id="ARBA00022832"/>
    </source>
</evidence>